<name>A0ABQ3H068_9NEIS</name>
<proteinExistence type="predicted"/>
<dbReference type="InterPro" id="IPR014926">
    <property type="entry name" value="Phage_D3112_Orf24"/>
</dbReference>
<dbReference type="RefSeq" id="WP_189460720.1">
    <property type="nucleotide sequence ID" value="NZ_BMYO01000005.1"/>
</dbReference>
<dbReference type="GO" id="GO:0003677">
    <property type="term" value="F:DNA binding"/>
    <property type="evidence" value="ECO:0007669"/>
    <property type="project" value="UniProtKB-KW"/>
</dbReference>
<protein>
    <submittedName>
        <fullName evidence="1">DNA-binding protein</fullName>
    </submittedName>
</protein>
<gene>
    <name evidence="1" type="ORF">GCM10007350_22030</name>
</gene>
<evidence type="ECO:0000313" key="1">
    <source>
        <dbReference type="EMBL" id="GHD63815.1"/>
    </source>
</evidence>
<dbReference type="Proteomes" id="UP000604737">
    <property type="component" value="Unassembled WGS sequence"/>
</dbReference>
<sequence length="169" mass="18780">MAHPKETREQVRRAYIFDQMALELAALKFNVPTATARRWKRDADDEGDDWDKLRAAQTLAGGSMEDLARQMLAGFLLQYQAAMEALNTDDPKNPLSAVKRVEMLASLADSYNKTVAASKRVLPETSELATAMSVVQMLGGFIRDRYPKHAQAFVEVLEPFGAELAKSFG</sequence>
<dbReference type="EMBL" id="BMYO01000005">
    <property type="protein sequence ID" value="GHD63815.1"/>
    <property type="molecule type" value="Genomic_DNA"/>
</dbReference>
<evidence type="ECO:0000313" key="2">
    <source>
        <dbReference type="Proteomes" id="UP000604737"/>
    </source>
</evidence>
<keyword evidence="2" id="KW-1185">Reference proteome</keyword>
<accession>A0ABQ3H068</accession>
<dbReference type="Pfam" id="PF08822">
    <property type="entry name" value="DUF1804"/>
    <property type="match status" value="1"/>
</dbReference>
<keyword evidence="1" id="KW-0238">DNA-binding</keyword>
<comment type="caution">
    <text evidence="1">The sequence shown here is derived from an EMBL/GenBank/DDBJ whole genome shotgun (WGS) entry which is preliminary data.</text>
</comment>
<reference evidence="2" key="1">
    <citation type="journal article" date="2019" name="Int. J. Syst. Evol. Microbiol.">
        <title>The Global Catalogue of Microorganisms (GCM) 10K type strain sequencing project: providing services to taxonomists for standard genome sequencing and annotation.</title>
        <authorList>
            <consortium name="The Broad Institute Genomics Platform"/>
            <consortium name="The Broad Institute Genome Sequencing Center for Infectious Disease"/>
            <person name="Wu L."/>
            <person name="Ma J."/>
        </authorList>
    </citation>
    <scope>NUCLEOTIDE SEQUENCE [LARGE SCALE GENOMIC DNA]</scope>
    <source>
        <strain evidence="2">KCTC 23701</strain>
    </source>
</reference>
<organism evidence="1 2">
    <name type="scientific">Jeongeupia chitinilytica</name>
    <dbReference type="NCBI Taxonomy" id="1041641"/>
    <lineage>
        <taxon>Bacteria</taxon>
        <taxon>Pseudomonadati</taxon>
        <taxon>Pseudomonadota</taxon>
        <taxon>Betaproteobacteria</taxon>
        <taxon>Neisseriales</taxon>
        <taxon>Chitinibacteraceae</taxon>
        <taxon>Jeongeupia</taxon>
    </lineage>
</organism>